<dbReference type="AlphaFoldDB" id="A0A9W4XN87"/>
<keyword evidence="3 8" id="KW-0732">Signal</keyword>
<gene>
    <name evidence="10" type="ORF">PDIGIT_LOCUS7765</name>
</gene>
<evidence type="ECO:0000259" key="9">
    <source>
        <dbReference type="PROSITE" id="PS51704"/>
    </source>
</evidence>
<dbReference type="EC" id="3.1.4.46" evidence="2"/>
<dbReference type="GO" id="GO:0008889">
    <property type="term" value="F:glycerophosphodiester phosphodiesterase activity"/>
    <property type="evidence" value="ECO:0007669"/>
    <property type="project" value="UniProtKB-EC"/>
</dbReference>
<evidence type="ECO:0000256" key="7">
    <source>
        <dbReference type="SAM" id="MobiDB-lite"/>
    </source>
</evidence>
<feature type="region of interest" description="Disordered" evidence="7">
    <location>
        <begin position="21"/>
        <end position="43"/>
    </location>
</feature>
<dbReference type="PANTHER" id="PTHR43620:SF7">
    <property type="entry name" value="GLYCEROPHOSPHODIESTER PHOSPHODIESTERASE GDPD5-RELATED"/>
    <property type="match status" value="1"/>
</dbReference>
<dbReference type="InterPro" id="IPR030395">
    <property type="entry name" value="GP_PDE_dom"/>
</dbReference>
<comment type="catalytic activity">
    <reaction evidence="6">
        <text>a sn-glycero-3-phosphodiester + H2O = an alcohol + sn-glycerol 3-phosphate + H(+)</text>
        <dbReference type="Rhea" id="RHEA:12969"/>
        <dbReference type="ChEBI" id="CHEBI:15377"/>
        <dbReference type="ChEBI" id="CHEBI:15378"/>
        <dbReference type="ChEBI" id="CHEBI:30879"/>
        <dbReference type="ChEBI" id="CHEBI:57597"/>
        <dbReference type="ChEBI" id="CHEBI:83408"/>
        <dbReference type="EC" id="3.1.4.46"/>
    </reaction>
</comment>
<feature type="chain" id="PRO_5040884665" description="glycerophosphodiester phosphodiesterase" evidence="8">
    <location>
        <begin position="17"/>
        <end position="422"/>
    </location>
</feature>
<dbReference type="GO" id="GO:0006629">
    <property type="term" value="P:lipid metabolic process"/>
    <property type="evidence" value="ECO:0007669"/>
    <property type="project" value="InterPro"/>
</dbReference>
<evidence type="ECO:0000256" key="4">
    <source>
        <dbReference type="ARBA" id="ARBA00022798"/>
    </source>
</evidence>
<keyword evidence="11" id="KW-1185">Reference proteome</keyword>
<organism evidence="10 11">
    <name type="scientific">Periconia digitata</name>
    <dbReference type="NCBI Taxonomy" id="1303443"/>
    <lineage>
        <taxon>Eukaryota</taxon>
        <taxon>Fungi</taxon>
        <taxon>Dikarya</taxon>
        <taxon>Ascomycota</taxon>
        <taxon>Pezizomycotina</taxon>
        <taxon>Dothideomycetes</taxon>
        <taxon>Pleosporomycetidae</taxon>
        <taxon>Pleosporales</taxon>
        <taxon>Massarineae</taxon>
        <taxon>Periconiaceae</taxon>
        <taxon>Periconia</taxon>
    </lineage>
</organism>
<evidence type="ECO:0000313" key="11">
    <source>
        <dbReference type="Proteomes" id="UP001152607"/>
    </source>
</evidence>
<keyword evidence="5" id="KW-0378">Hydrolase</keyword>
<evidence type="ECO:0000256" key="8">
    <source>
        <dbReference type="SAM" id="SignalP"/>
    </source>
</evidence>
<evidence type="ECO:0000256" key="5">
    <source>
        <dbReference type="ARBA" id="ARBA00022801"/>
    </source>
</evidence>
<dbReference type="OrthoDB" id="1058301at2759"/>
<proteinExistence type="inferred from homology"/>
<name>A0A9W4XN87_9PLEO</name>
<dbReference type="Gene3D" id="3.20.20.190">
    <property type="entry name" value="Phosphatidylinositol (PI) phosphodiesterase"/>
    <property type="match status" value="1"/>
</dbReference>
<dbReference type="Pfam" id="PF03009">
    <property type="entry name" value="GDPD"/>
    <property type="match status" value="1"/>
</dbReference>
<dbReference type="EMBL" id="CAOQHR010000005">
    <property type="protein sequence ID" value="CAI6334700.1"/>
    <property type="molecule type" value="Genomic_DNA"/>
</dbReference>
<evidence type="ECO:0000256" key="1">
    <source>
        <dbReference type="ARBA" id="ARBA00007277"/>
    </source>
</evidence>
<dbReference type="SUPFAM" id="SSF51695">
    <property type="entry name" value="PLC-like phosphodiesterases"/>
    <property type="match status" value="1"/>
</dbReference>
<dbReference type="GO" id="GO:0006071">
    <property type="term" value="P:glycerol metabolic process"/>
    <property type="evidence" value="ECO:0007669"/>
    <property type="project" value="UniProtKB-KW"/>
</dbReference>
<comment type="similarity">
    <text evidence="1">Belongs to the glycerophosphoryl diester phosphodiesterase family.</text>
</comment>
<evidence type="ECO:0000256" key="6">
    <source>
        <dbReference type="ARBA" id="ARBA00047512"/>
    </source>
</evidence>
<evidence type="ECO:0000256" key="2">
    <source>
        <dbReference type="ARBA" id="ARBA00012247"/>
    </source>
</evidence>
<sequence>MRSFVTSTLLASVALAAPAKRQNTYAPGSPPPGGPGHQTPAKLNVQVGDRPYYLVDDMDDGPLKEKLQSCSEGPFKPSDFVFSHRGAALQFPEHSMEGITAARRQGAGVIECDVAFTKDKQLVCRHAQCDLHTTTNILNQTDLASKCTTPFTPAADGKPATAKCCTSDITLAEFKTLCGKMDGFNPNGTTVEEYMDGTPYFRTDLYATCGTLMTHNEFIDKVDSWGLQFTPELKTPEVPMPFDGYTQEQYAQDLIDAYKERNIDPSRVWPQSFLPDDIFYWIDNEPDFGKQAVYLDERVDTPEGYANATASIPSLAERGVKVLAPAFFALTKLDEAGKIVPSEYALAAKKAGMDIVAWSFERSGWLNKGGDYYYQYVSKAINNDGDMYTVLDVLAQQVGIKAIFSDWPATVTYYANCFGLGK</sequence>
<keyword evidence="4" id="KW-0319">Glycerol metabolism</keyword>
<dbReference type="InterPro" id="IPR017946">
    <property type="entry name" value="PLC-like_Pdiesterase_TIM-brl"/>
</dbReference>
<dbReference type="PROSITE" id="PS51704">
    <property type="entry name" value="GP_PDE"/>
    <property type="match status" value="1"/>
</dbReference>
<dbReference type="FunFam" id="3.20.20.190:FF:000040">
    <property type="entry name" value="Glycerophosphoryl diester phosphodiesterase family protein"/>
    <property type="match status" value="1"/>
</dbReference>
<evidence type="ECO:0000313" key="10">
    <source>
        <dbReference type="EMBL" id="CAI6334700.1"/>
    </source>
</evidence>
<dbReference type="PANTHER" id="PTHR43620">
    <property type="entry name" value="GLYCEROPHOSPHORYL DIESTER PHOSPHODIESTERASE"/>
    <property type="match status" value="1"/>
</dbReference>
<feature type="signal peptide" evidence="8">
    <location>
        <begin position="1"/>
        <end position="16"/>
    </location>
</feature>
<reference evidence="10" key="1">
    <citation type="submission" date="2023-01" db="EMBL/GenBank/DDBJ databases">
        <authorList>
            <person name="Van Ghelder C."/>
            <person name="Rancurel C."/>
        </authorList>
    </citation>
    <scope>NUCLEOTIDE SEQUENCE</scope>
    <source>
        <strain evidence="10">CNCM I-4278</strain>
    </source>
</reference>
<protein>
    <recommendedName>
        <fullName evidence="2">glycerophosphodiester phosphodiesterase</fullName>
        <ecNumber evidence="2">3.1.4.46</ecNumber>
    </recommendedName>
</protein>
<comment type="caution">
    <text evidence="10">The sequence shown here is derived from an EMBL/GenBank/DDBJ whole genome shotgun (WGS) entry which is preliminary data.</text>
</comment>
<dbReference type="Proteomes" id="UP001152607">
    <property type="component" value="Unassembled WGS sequence"/>
</dbReference>
<dbReference type="CDD" id="cd08560">
    <property type="entry name" value="GDPD_EcGlpQ_like_1"/>
    <property type="match status" value="1"/>
</dbReference>
<evidence type="ECO:0000256" key="3">
    <source>
        <dbReference type="ARBA" id="ARBA00022729"/>
    </source>
</evidence>
<feature type="domain" description="GP-PDE" evidence="9">
    <location>
        <begin position="79"/>
        <end position="398"/>
    </location>
</feature>
<accession>A0A9W4XN87</accession>